<proteinExistence type="predicted"/>
<protein>
    <submittedName>
        <fullName evidence="2">Uncharacterized protein</fullName>
    </submittedName>
</protein>
<feature type="non-terminal residue" evidence="2">
    <location>
        <position position="87"/>
    </location>
</feature>
<evidence type="ECO:0000313" key="3">
    <source>
        <dbReference type="Proteomes" id="UP001432322"/>
    </source>
</evidence>
<dbReference type="AlphaFoldDB" id="A0AAV5VI49"/>
<feature type="region of interest" description="Disordered" evidence="1">
    <location>
        <begin position="60"/>
        <end position="87"/>
    </location>
</feature>
<dbReference type="EMBL" id="BTSY01000003">
    <property type="protein sequence ID" value="GMT17888.1"/>
    <property type="molecule type" value="Genomic_DNA"/>
</dbReference>
<accession>A0AAV5VI49</accession>
<evidence type="ECO:0000313" key="2">
    <source>
        <dbReference type="EMBL" id="GMT17888.1"/>
    </source>
</evidence>
<evidence type="ECO:0000256" key="1">
    <source>
        <dbReference type="SAM" id="MobiDB-lite"/>
    </source>
</evidence>
<feature type="compositionally biased region" description="Polar residues" evidence="1">
    <location>
        <begin position="78"/>
        <end position="87"/>
    </location>
</feature>
<organism evidence="2 3">
    <name type="scientific">Pristionchus fissidentatus</name>
    <dbReference type="NCBI Taxonomy" id="1538716"/>
    <lineage>
        <taxon>Eukaryota</taxon>
        <taxon>Metazoa</taxon>
        <taxon>Ecdysozoa</taxon>
        <taxon>Nematoda</taxon>
        <taxon>Chromadorea</taxon>
        <taxon>Rhabditida</taxon>
        <taxon>Rhabditina</taxon>
        <taxon>Diplogasteromorpha</taxon>
        <taxon>Diplogasteroidea</taxon>
        <taxon>Neodiplogasteridae</taxon>
        <taxon>Pristionchus</taxon>
    </lineage>
</organism>
<sequence length="87" mass="8805">NPDVIGDIDDGVVFAANCTTPEPPSSEAMSSCLGAYLNSEVTGEWVGDTLSDSVSCASDRLAEGRPDDPAAAARSNRLDVSSGDSAA</sequence>
<reference evidence="2" key="1">
    <citation type="submission" date="2023-10" db="EMBL/GenBank/DDBJ databases">
        <title>Genome assembly of Pristionchus species.</title>
        <authorList>
            <person name="Yoshida K."/>
            <person name="Sommer R.J."/>
        </authorList>
    </citation>
    <scope>NUCLEOTIDE SEQUENCE</scope>
    <source>
        <strain evidence="2">RS5133</strain>
    </source>
</reference>
<name>A0AAV5VI49_9BILA</name>
<keyword evidence="3" id="KW-1185">Reference proteome</keyword>
<comment type="caution">
    <text evidence="2">The sequence shown here is derived from an EMBL/GenBank/DDBJ whole genome shotgun (WGS) entry which is preliminary data.</text>
</comment>
<dbReference type="Proteomes" id="UP001432322">
    <property type="component" value="Unassembled WGS sequence"/>
</dbReference>
<feature type="non-terminal residue" evidence="2">
    <location>
        <position position="1"/>
    </location>
</feature>
<gene>
    <name evidence="2" type="ORF">PFISCL1PPCAC_9185</name>
</gene>